<evidence type="ECO:0000259" key="2">
    <source>
        <dbReference type="SMART" id="SM00834"/>
    </source>
</evidence>
<evidence type="ECO:0000256" key="1">
    <source>
        <dbReference type="SAM" id="MobiDB-lite"/>
    </source>
</evidence>
<comment type="caution">
    <text evidence="3">The sequence shown here is derived from an EMBL/GenBank/DDBJ whole genome shotgun (WGS) entry which is preliminary data.</text>
</comment>
<feature type="region of interest" description="Disordered" evidence="1">
    <location>
        <begin position="51"/>
        <end position="103"/>
    </location>
</feature>
<accession>A0A9X3Z538</accession>
<dbReference type="Proteomes" id="UP001151071">
    <property type="component" value="Unassembled WGS sequence"/>
</dbReference>
<feature type="domain" description="Putative regulatory protein FmdB zinc ribbon" evidence="2">
    <location>
        <begin position="1"/>
        <end position="41"/>
    </location>
</feature>
<keyword evidence="4" id="KW-1185">Reference proteome</keyword>
<dbReference type="InterPro" id="IPR013429">
    <property type="entry name" value="Regulatory_FmdB_Zinc_ribbon"/>
</dbReference>
<protein>
    <recommendedName>
        <fullName evidence="2">Putative regulatory protein FmdB zinc ribbon domain-containing protein</fullName>
    </recommendedName>
</protein>
<feature type="compositionally biased region" description="Basic residues" evidence="1">
    <location>
        <begin position="72"/>
        <end position="99"/>
    </location>
</feature>
<evidence type="ECO:0000313" key="4">
    <source>
        <dbReference type="Proteomes" id="UP001151071"/>
    </source>
</evidence>
<sequence>MPIYPFFCETCGVFDLHRSTAQAAVPGHCPECRKPAAQLFSPVGLVTSSQALHTRREKSTVPNVVKKEPARSLKHQHGRYGHFGHHGHHEHHTHARSHRYGASPISPFVRGRLASESWYD</sequence>
<dbReference type="Pfam" id="PF09723">
    <property type="entry name" value="Zn_ribbon_8"/>
    <property type="match status" value="1"/>
</dbReference>
<dbReference type="SMART" id="SM00834">
    <property type="entry name" value="CxxC_CXXC_SSSS"/>
    <property type="match status" value="1"/>
</dbReference>
<dbReference type="AlphaFoldDB" id="A0A9X3Z538"/>
<proteinExistence type="predicted"/>
<dbReference type="NCBIfam" id="TIGR02605">
    <property type="entry name" value="CxxC_CxxC_SSSS"/>
    <property type="match status" value="1"/>
</dbReference>
<reference evidence="3" key="1">
    <citation type="submission" date="2022-12" db="EMBL/GenBank/DDBJ databases">
        <title>Draft genome sequence of the thermophilic strain Brevibacillus thermoruber HT42, isolated from Los Humeros, Puebla, Mexico, with biotechnological potential.</title>
        <authorList>
            <person name="Lara Sanchez J."/>
            <person name="Solis Palacios R."/>
            <person name="Bustos Baena A.S."/>
            <person name="Ruz Baez A.E."/>
            <person name="Espinosa Luna G."/>
            <person name="Oliart Ros R.M."/>
        </authorList>
    </citation>
    <scope>NUCLEOTIDE SEQUENCE</scope>
    <source>
        <strain evidence="3">HT42</strain>
    </source>
</reference>
<gene>
    <name evidence="3" type="ORF">O3V59_19555</name>
</gene>
<name>A0A9X3Z538_9BACL</name>
<dbReference type="RefSeq" id="WP_271140823.1">
    <property type="nucleotide sequence ID" value="NZ_JAPYYP010000034.1"/>
</dbReference>
<organism evidence="3 4">
    <name type="scientific">Brevibacillus thermoruber</name>
    <dbReference type="NCBI Taxonomy" id="33942"/>
    <lineage>
        <taxon>Bacteria</taxon>
        <taxon>Bacillati</taxon>
        <taxon>Bacillota</taxon>
        <taxon>Bacilli</taxon>
        <taxon>Bacillales</taxon>
        <taxon>Paenibacillaceae</taxon>
        <taxon>Brevibacillus</taxon>
    </lineage>
</organism>
<evidence type="ECO:0000313" key="3">
    <source>
        <dbReference type="EMBL" id="MDA5110537.1"/>
    </source>
</evidence>
<dbReference type="EMBL" id="JAPYYP010000034">
    <property type="protein sequence ID" value="MDA5110537.1"/>
    <property type="molecule type" value="Genomic_DNA"/>
</dbReference>